<dbReference type="Proteomes" id="UP000722791">
    <property type="component" value="Unassembled WGS sequence"/>
</dbReference>
<dbReference type="InterPro" id="IPR046341">
    <property type="entry name" value="SET_dom_sf"/>
</dbReference>
<evidence type="ECO:0000313" key="4">
    <source>
        <dbReference type="Proteomes" id="UP000747110"/>
    </source>
</evidence>
<dbReference type="Gene3D" id="2.170.270.10">
    <property type="entry name" value="SET domain"/>
    <property type="match status" value="1"/>
</dbReference>
<dbReference type="AlphaFoldDB" id="A0A8J4FLH2"/>
<sequence>MRRTMAGYGHTTCPSVRDRILSSFCNVASTSGRFSHALTCPVPAGHRRHRDCWPCSAAKGRKGGNSQGFKGFGEPPKAPKKLDREMAFDPEDDPAQAAATTQLAPEDEEEIALLPCYQMYTDTGYKAPRFVAPLQLDQPEGEPFPVLCTTTNMLPGELALVLPAVSMAEGGFQQVPELEDLHAALLEEGPNPAQRRVLALLESLRPGPTSPTSVAAAAPPASGSHTPAPESQQQSLPNLATLDVKFWSGRGKDSSAPSIDSRRLMQLLSRTAIADDSQDPAAMQARHQKPVGYVGLWPEAALVGHSCVPNTSQLVVADRMFVHLTEELPPGAHLTRNLIGAAITAPLSIRQAAVADALAEQGVALPAADLPAESLLHACRCQRCQLEASVSEGLRDTLAEAHAWYVNEASEAWNRANESEDIALLRGLLEECETIVTEVEEAVQSEPGLDDEQQDWLRSSAYDVYDMLVTLDELVNQDAANPDILRTCLELIRVHSPGSGSHMMVALKHEALRRHRLEVFSEMLKRDRGGARKAISKGDKRKLMALKDAADVATEFRIEAAVLRYGLVTEGVLAQLTEGLETYVEGLEQMSVMQAQGMTELTREMEVQGVKVQIVDRLEVSEASRAGPGAQVVSTADGVQLMVVNTAAAGRQQELVEEEEAVDAVDAQAWKARLEGMGLEDVEEEGGLWEREAADGEVIDLEVDPDLDFDVDAAVQAAVDAALAADVADYEAEEGAGPTAAAASR</sequence>
<dbReference type="InterPro" id="IPR053209">
    <property type="entry name" value="Gramillin-biosynth_MTr"/>
</dbReference>
<dbReference type="OrthoDB" id="1028014at2759"/>
<dbReference type="EMBL" id="BNCP01000007">
    <property type="protein sequence ID" value="GIL75640.1"/>
    <property type="molecule type" value="Genomic_DNA"/>
</dbReference>
<keyword evidence="4" id="KW-1185">Reference proteome</keyword>
<comment type="caution">
    <text evidence="2">The sequence shown here is derived from an EMBL/GenBank/DDBJ whole genome shotgun (WGS) entry which is preliminary data.</text>
</comment>
<accession>A0A8J4FLH2</accession>
<reference evidence="2" key="1">
    <citation type="journal article" date="2021" name="Proc. Natl. Acad. Sci. U.S.A.">
        <title>Three genomes in the algal genus Volvox reveal the fate of a haploid sex-determining region after a transition to homothallism.</title>
        <authorList>
            <person name="Yamamoto K."/>
            <person name="Hamaji T."/>
            <person name="Kawai-Toyooka H."/>
            <person name="Matsuzaki R."/>
            <person name="Takahashi F."/>
            <person name="Nishimura Y."/>
            <person name="Kawachi M."/>
            <person name="Noguchi H."/>
            <person name="Minakuchi Y."/>
            <person name="Umen J.G."/>
            <person name="Toyoda A."/>
            <person name="Nozaki H."/>
        </authorList>
    </citation>
    <scope>NUCLEOTIDE SEQUENCE</scope>
    <source>
        <strain evidence="3">NIES-3785</strain>
        <strain evidence="2">NIES-3786</strain>
    </source>
</reference>
<dbReference type="Proteomes" id="UP000747110">
    <property type="component" value="Unassembled WGS sequence"/>
</dbReference>
<evidence type="ECO:0000313" key="3">
    <source>
        <dbReference type="EMBL" id="GIM11730.1"/>
    </source>
</evidence>
<proteinExistence type="predicted"/>
<feature type="region of interest" description="Disordered" evidence="1">
    <location>
        <begin position="204"/>
        <end position="237"/>
    </location>
</feature>
<feature type="region of interest" description="Disordered" evidence="1">
    <location>
        <begin position="60"/>
        <end position="81"/>
    </location>
</feature>
<protein>
    <submittedName>
        <fullName evidence="2">Uncharacterized protein</fullName>
    </submittedName>
</protein>
<dbReference type="EMBL" id="BNCQ01000040">
    <property type="protein sequence ID" value="GIM11730.1"/>
    <property type="molecule type" value="Genomic_DNA"/>
</dbReference>
<gene>
    <name evidence="2" type="ORF">Vretifemale_5387</name>
    <name evidence="3" type="ORF">Vretimale_15190</name>
</gene>
<dbReference type="PANTHER" id="PTHR47643">
    <property type="entry name" value="TPR DOMAIN PROTEIN (AFU_ORTHOLOGUE AFUA_5G12710)"/>
    <property type="match status" value="1"/>
</dbReference>
<evidence type="ECO:0000256" key="1">
    <source>
        <dbReference type="SAM" id="MobiDB-lite"/>
    </source>
</evidence>
<name>A0A8J4FLH2_9CHLO</name>
<dbReference type="PANTHER" id="PTHR47643:SF2">
    <property type="entry name" value="TPR DOMAIN PROTEIN (AFU_ORTHOLOGUE AFUA_5G12710)"/>
    <property type="match status" value="1"/>
</dbReference>
<evidence type="ECO:0000313" key="2">
    <source>
        <dbReference type="EMBL" id="GIL75640.1"/>
    </source>
</evidence>
<feature type="compositionally biased region" description="Low complexity" evidence="1">
    <location>
        <begin position="206"/>
        <end position="229"/>
    </location>
</feature>
<organism evidence="2 4">
    <name type="scientific">Volvox reticuliferus</name>
    <dbReference type="NCBI Taxonomy" id="1737510"/>
    <lineage>
        <taxon>Eukaryota</taxon>
        <taxon>Viridiplantae</taxon>
        <taxon>Chlorophyta</taxon>
        <taxon>core chlorophytes</taxon>
        <taxon>Chlorophyceae</taxon>
        <taxon>CS clade</taxon>
        <taxon>Chlamydomonadales</taxon>
        <taxon>Volvocaceae</taxon>
        <taxon>Volvox</taxon>
    </lineage>
</organism>